<name>A0ABT3C6Q4_9MYCO</name>
<gene>
    <name evidence="2" type="ORF">H7J73_03430</name>
</gene>
<dbReference type="EMBL" id="JACKTY010000012">
    <property type="protein sequence ID" value="MCV7225090.1"/>
    <property type="molecule type" value="Genomic_DNA"/>
</dbReference>
<dbReference type="InterPro" id="IPR027417">
    <property type="entry name" value="P-loop_NTPase"/>
</dbReference>
<dbReference type="Gene3D" id="3.40.50.300">
    <property type="entry name" value="P-loop containing nucleotide triphosphate hydrolases"/>
    <property type="match status" value="1"/>
</dbReference>
<comment type="caution">
    <text evidence="2">The sequence shown here is derived from an EMBL/GenBank/DDBJ whole genome shotgun (WGS) entry which is preliminary data.</text>
</comment>
<dbReference type="PANTHER" id="PTHR10285">
    <property type="entry name" value="URIDINE KINASE"/>
    <property type="match status" value="1"/>
</dbReference>
<dbReference type="GO" id="GO:0016301">
    <property type="term" value="F:kinase activity"/>
    <property type="evidence" value="ECO:0007669"/>
    <property type="project" value="UniProtKB-KW"/>
</dbReference>
<organism evidence="2 3">
    <name type="scientific">Mycolicibacterium komossense</name>
    <dbReference type="NCBI Taxonomy" id="1779"/>
    <lineage>
        <taxon>Bacteria</taxon>
        <taxon>Bacillati</taxon>
        <taxon>Actinomycetota</taxon>
        <taxon>Actinomycetes</taxon>
        <taxon>Mycobacteriales</taxon>
        <taxon>Mycobacteriaceae</taxon>
        <taxon>Mycolicibacterium</taxon>
    </lineage>
</organism>
<evidence type="ECO:0000313" key="2">
    <source>
        <dbReference type="EMBL" id="MCV7225090.1"/>
    </source>
</evidence>
<reference evidence="2 3" key="1">
    <citation type="journal article" date="2022" name="BMC Genomics">
        <title>Comparative genome analysis of mycobacteria focusing on tRNA and non-coding RNA.</title>
        <authorList>
            <person name="Behra P.R.K."/>
            <person name="Pettersson B.M.F."/>
            <person name="Ramesh M."/>
            <person name="Das S."/>
            <person name="Dasgupta S."/>
            <person name="Kirsebom L.A."/>
        </authorList>
    </citation>
    <scope>NUCLEOTIDE SEQUENCE [LARGE SCALE GENOMIC DNA]</scope>
    <source>
        <strain evidence="2 3">DSM 44078</strain>
    </source>
</reference>
<accession>A0ABT3C6Q4</accession>
<evidence type="ECO:0000259" key="1">
    <source>
        <dbReference type="Pfam" id="PF00485"/>
    </source>
</evidence>
<dbReference type="Proteomes" id="UP001526201">
    <property type="component" value="Unassembled WGS sequence"/>
</dbReference>
<dbReference type="Pfam" id="PF00485">
    <property type="entry name" value="PRK"/>
    <property type="match status" value="1"/>
</dbReference>
<dbReference type="NCBIfam" id="NF006743">
    <property type="entry name" value="PRK09270.1-2"/>
    <property type="match status" value="1"/>
</dbReference>
<sequence>MEAAVARAKEVAARGPGRRVIGLAGAPGAGKSTLAAELIARVPGSALLAMDGFHLADELLEVLGRRARKGAPDTFDAAGFASALRRIRAGEDVVVPRFDRSAEIAVAGAIRIPATAPLVITEGNYLLLDSDGWEPVRALIDECWYVDVDDELRRNGLVARHIDHGRSTVQAQAWVDSVDEPNARRIASTKAAADAIVQLR</sequence>
<dbReference type="InterPro" id="IPR006083">
    <property type="entry name" value="PRK/URK"/>
</dbReference>
<keyword evidence="2" id="KW-0808">Transferase</keyword>
<keyword evidence="3" id="KW-1185">Reference proteome</keyword>
<proteinExistence type="predicted"/>
<feature type="domain" description="Phosphoribulokinase/uridine kinase" evidence="1">
    <location>
        <begin position="20"/>
        <end position="198"/>
    </location>
</feature>
<evidence type="ECO:0000313" key="3">
    <source>
        <dbReference type="Proteomes" id="UP001526201"/>
    </source>
</evidence>
<dbReference type="SUPFAM" id="SSF52540">
    <property type="entry name" value="P-loop containing nucleoside triphosphate hydrolases"/>
    <property type="match status" value="1"/>
</dbReference>
<keyword evidence="2" id="KW-0418">Kinase</keyword>
<protein>
    <submittedName>
        <fullName evidence="2">Nucleoside/nucleotide kinase family protein</fullName>
    </submittedName>
</protein>